<feature type="region of interest" description="Disordered" evidence="1">
    <location>
        <begin position="41"/>
        <end position="80"/>
    </location>
</feature>
<dbReference type="EnsemblMetazoa" id="ASIC015695-RA">
    <property type="protein sequence ID" value="ASIC015695-PA"/>
    <property type="gene ID" value="ASIC015695"/>
</dbReference>
<proteinExistence type="predicted"/>
<evidence type="ECO:0000313" key="3">
    <source>
        <dbReference type="EnsemblMetazoa" id="ASIC015695-PA"/>
    </source>
</evidence>
<gene>
    <name evidence="2" type="ORF">ZHAS_00015695</name>
</gene>
<dbReference type="VEuPathDB" id="VectorBase:ASIC015695"/>
<reference evidence="2 4" key="1">
    <citation type="journal article" date="2014" name="BMC Genomics">
        <title>Genome sequence of Anopheles sinensis provides insight into genetics basis of mosquito competence for malaria parasites.</title>
        <authorList>
            <person name="Zhou D."/>
            <person name="Zhang D."/>
            <person name="Ding G."/>
            <person name="Shi L."/>
            <person name="Hou Q."/>
            <person name="Ye Y."/>
            <person name="Xu Y."/>
            <person name="Zhou H."/>
            <person name="Xiong C."/>
            <person name="Li S."/>
            <person name="Yu J."/>
            <person name="Hong S."/>
            <person name="Yu X."/>
            <person name="Zou P."/>
            <person name="Chen C."/>
            <person name="Chang X."/>
            <person name="Wang W."/>
            <person name="Lv Y."/>
            <person name="Sun Y."/>
            <person name="Ma L."/>
            <person name="Shen B."/>
            <person name="Zhu C."/>
        </authorList>
    </citation>
    <scope>NUCLEOTIDE SEQUENCE [LARGE SCALE GENOMIC DNA]</scope>
</reference>
<dbReference type="EMBL" id="KE525332">
    <property type="protein sequence ID" value="KFB47652.1"/>
    <property type="molecule type" value="Genomic_DNA"/>
</dbReference>
<evidence type="ECO:0000313" key="2">
    <source>
        <dbReference type="EMBL" id="KFB47652.1"/>
    </source>
</evidence>
<dbReference type="EMBL" id="ATLV01022417">
    <property type="status" value="NOT_ANNOTATED_CDS"/>
    <property type="molecule type" value="Genomic_DNA"/>
</dbReference>
<protein>
    <submittedName>
        <fullName evidence="2 3">Uncharacterized protein</fullName>
    </submittedName>
</protein>
<dbReference type="AlphaFoldDB" id="A0A084WBQ8"/>
<name>A0A084WBQ8_ANOSI</name>
<keyword evidence="4" id="KW-1185">Reference proteome</keyword>
<evidence type="ECO:0000256" key="1">
    <source>
        <dbReference type="SAM" id="MobiDB-lite"/>
    </source>
</evidence>
<accession>A0A084WBQ8</accession>
<reference evidence="3" key="2">
    <citation type="submission" date="2020-05" db="UniProtKB">
        <authorList>
            <consortium name="EnsemblMetazoa"/>
        </authorList>
    </citation>
    <scope>IDENTIFICATION</scope>
</reference>
<organism evidence="2">
    <name type="scientific">Anopheles sinensis</name>
    <name type="common">Mosquito</name>
    <dbReference type="NCBI Taxonomy" id="74873"/>
    <lineage>
        <taxon>Eukaryota</taxon>
        <taxon>Metazoa</taxon>
        <taxon>Ecdysozoa</taxon>
        <taxon>Arthropoda</taxon>
        <taxon>Hexapoda</taxon>
        <taxon>Insecta</taxon>
        <taxon>Pterygota</taxon>
        <taxon>Neoptera</taxon>
        <taxon>Endopterygota</taxon>
        <taxon>Diptera</taxon>
        <taxon>Nematocera</taxon>
        <taxon>Culicoidea</taxon>
        <taxon>Culicidae</taxon>
        <taxon>Anophelinae</taxon>
        <taxon>Anopheles</taxon>
    </lineage>
</organism>
<dbReference type="Proteomes" id="UP000030765">
    <property type="component" value="Unassembled WGS sequence"/>
</dbReference>
<evidence type="ECO:0000313" key="4">
    <source>
        <dbReference type="Proteomes" id="UP000030765"/>
    </source>
</evidence>
<sequence>MALCLSKCIPQSCSSSHREPPYLPGVGLARLTSTLLSRANAIPRAPGSNKMQPAIKPAKMATPKKMGRRTESRRVSSPVR</sequence>